<keyword evidence="9" id="KW-1185">Reference proteome</keyword>
<organism evidence="8 9">
    <name type="scientific">Candidatus Enterococcus lemimoniae</name>
    <dbReference type="NCBI Taxonomy" id="1834167"/>
    <lineage>
        <taxon>Bacteria</taxon>
        <taxon>Bacillati</taxon>
        <taxon>Bacillota</taxon>
        <taxon>Bacilli</taxon>
        <taxon>Lactobacillales</taxon>
        <taxon>Enterococcaceae</taxon>
        <taxon>Enterococcus</taxon>
    </lineage>
</organism>
<dbReference type="InterPro" id="IPR001303">
    <property type="entry name" value="Aldolase_II/adducin_N"/>
</dbReference>
<dbReference type="NCBIfam" id="NF006047">
    <property type="entry name" value="PRK08193.1"/>
    <property type="match status" value="1"/>
</dbReference>
<dbReference type="RefSeq" id="WP_086280580.1">
    <property type="nucleotide sequence ID" value="NZ_CP147248.1"/>
</dbReference>
<keyword evidence="5" id="KW-0479">Metal-binding</keyword>
<dbReference type="NCBIfam" id="NF009625">
    <property type="entry name" value="PRK13145.1"/>
    <property type="match status" value="1"/>
</dbReference>
<dbReference type="PANTHER" id="PTHR22789:SF8">
    <property type="entry name" value="L-RIBULOSE-5-PHOSPHATE 4-EPIMERASE SGBE"/>
    <property type="match status" value="1"/>
</dbReference>
<dbReference type="SMART" id="SM01007">
    <property type="entry name" value="Aldolase_II"/>
    <property type="match status" value="1"/>
</dbReference>
<comment type="cofactor">
    <cofactor evidence="2">
        <name>Zn(2+)</name>
        <dbReference type="ChEBI" id="CHEBI:29105"/>
    </cofactor>
</comment>
<evidence type="ECO:0000256" key="3">
    <source>
        <dbReference type="ARBA" id="ARBA00010037"/>
    </source>
</evidence>
<evidence type="ECO:0000313" key="8">
    <source>
        <dbReference type="EMBL" id="WYJ88017.1"/>
    </source>
</evidence>
<evidence type="ECO:0000256" key="1">
    <source>
        <dbReference type="ARBA" id="ARBA00001726"/>
    </source>
</evidence>
<name>A0ABZ2TE15_9ENTE</name>
<comment type="similarity">
    <text evidence="3">Belongs to the aldolase class II family. AraD/FucA subfamily.</text>
</comment>
<dbReference type="EMBL" id="CP147248">
    <property type="protein sequence ID" value="WYJ88017.1"/>
    <property type="molecule type" value="Genomic_DNA"/>
</dbReference>
<protein>
    <recommendedName>
        <fullName evidence="4">L-ribulose-5-phosphate 4-epimerase</fullName>
        <ecNumber evidence="4">5.1.3.4</ecNumber>
    </recommendedName>
</protein>
<dbReference type="InterPro" id="IPR036409">
    <property type="entry name" value="Aldolase_II/adducin_N_sf"/>
</dbReference>
<dbReference type="InterPro" id="IPR050197">
    <property type="entry name" value="Aldolase_class_II_sugar_metab"/>
</dbReference>
<evidence type="ECO:0000256" key="4">
    <source>
        <dbReference type="ARBA" id="ARBA00013186"/>
    </source>
</evidence>
<dbReference type="Gene3D" id="3.40.225.10">
    <property type="entry name" value="Class II aldolase/adducin N-terminal domain"/>
    <property type="match status" value="1"/>
</dbReference>
<reference evidence="9" key="1">
    <citation type="submission" date="2017-05" db="EMBL/GenBank/DDBJ databases">
        <title>The Genome Sequence of EEnterococcus faecalis 9F2_4866.</title>
        <authorList>
            <consortium name="The Broad Institute Genomics Platform"/>
            <consortium name="The Broad Institute Genomic Center for Infectious Diseases"/>
            <person name="Earl A."/>
            <person name="Manson A."/>
            <person name="Schwartman J."/>
            <person name="Gilmore M."/>
            <person name="Abouelleil A."/>
            <person name="Cao P."/>
            <person name="Chapman S."/>
            <person name="Cusick C."/>
            <person name="Shea T."/>
            <person name="Young S."/>
            <person name="Neafsey D."/>
            <person name="Nusbaum C."/>
            <person name="Birren B."/>
        </authorList>
    </citation>
    <scope>NUCLEOTIDE SEQUENCE [LARGE SCALE GENOMIC DNA]</scope>
    <source>
        <strain evidence="9">12C11_DIV0727</strain>
    </source>
</reference>
<sequence>MTTEQLIQEMKERVFAANLELPDAGLVKLTWGNVSEINREAGVIVIKPSGVSYSTMKSGDMVVTDLNGETIEAGLKPSSDLATHVELYKAFKEIGSVVHTHSKYAVMWAQAGREIPAYGTTHADTFYGGVPCTRQLTPEEVTSAYELETGKVIVEAFKEKAIDPLAVPGVLVYGHGPFTWGPTPQKAVENSIVLDEIAQMASMTEVVNEAIQPIPQYLLDKHFFRKHGSNAYYGQN</sequence>
<keyword evidence="6" id="KW-0862">Zinc</keyword>
<dbReference type="PANTHER" id="PTHR22789">
    <property type="entry name" value="FUCULOSE PHOSPHATE ALDOLASE"/>
    <property type="match status" value="1"/>
</dbReference>
<evidence type="ECO:0000256" key="2">
    <source>
        <dbReference type="ARBA" id="ARBA00001947"/>
    </source>
</evidence>
<dbReference type="EC" id="5.1.3.4" evidence="4"/>
<dbReference type="Proteomes" id="UP000195080">
    <property type="component" value="Chromosome"/>
</dbReference>
<evidence type="ECO:0000256" key="6">
    <source>
        <dbReference type="ARBA" id="ARBA00022833"/>
    </source>
</evidence>
<evidence type="ECO:0000259" key="7">
    <source>
        <dbReference type="SMART" id="SM01007"/>
    </source>
</evidence>
<accession>A0ABZ2TE15</accession>
<feature type="domain" description="Class II aldolase/adducin N-terminal" evidence="7">
    <location>
        <begin position="12"/>
        <end position="202"/>
    </location>
</feature>
<dbReference type="NCBIfam" id="NF009003">
    <property type="entry name" value="PRK12348.1"/>
    <property type="match status" value="1"/>
</dbReference>
<proteinExistence type="inferred from homology"/>
<dbReference type="Pfam" id="PF00596">
    <property type="entry name" value="Aldolase_II"/>
    <property type="match status" value="1"/>
</dbReference>
<gene>
    <name evidence="8" type="ORF">A5866_003145</name>
</gene>
<comment type="catalytic activity">
    <reaction evidence="1">
        <text>L-ribulose 5-phosphate = D-xylulose 5-phosphate</text>
        <dbReference type="Rhea" id="RHEA:22368"/>
        <dbReference type="ChEBI" id="CHEBI:57737"/>
        <dbReference type="ChEBI" id="CHEBI:58226"/>
        <dbReference type="EC" id="5.1.3.4"/>
    </reaction>
</comment>
<evidence type="ECO:0000256" key="5">
    <source>
        <dbReference type="ARBA" id="ARBA00022723"/>
    </source>
</evidence>
<dbReference type="SUPFAM" id="SSF53639">
    <property type="entry name" value="AraD/HMP-PK domain-like"/>
    <property type="match status" value="1"/>
</dbReference>
<evidence type="ECO:0000313" key="9">
    <source>
        <dbReference type="Proteomes" id="UP000195080"/>
    </source>
</evidence>